<dbReference type="EMBL" id="LKLU01000081">
    <property type="protein sequence ID" value="KSU20713.1"/>
    <property type="molecule type" value="Genomic_DNA"/>
</dbReference>
<organism evidence="2 3">
    <name type="scientific">Lactococcus lactis subsp. lactis</name>
    <name type="common">Streptococcus lactis</name>
    <dbReference type="NCBI Taxonomy" id="1360"/>
    <lineage>
        <taxon>Bacteria</taxon>
        <taxon>Bacillati</taxon>
        <taxon>Bacillota</taxon>
        <taxon>Bacilli</taxon>
        <taxon>Lactobacillales</taxon>
        <taxon>Streptococcaceae</taxon>
        <taxon>Lactococcus</taxon>
    </lineage>
</organism>
<comment type="caution">
    <text evidence="2">The sequence shown here is derived from an EMBL/GenBank/DDBJ whole genome shotgun (WGS) entry which is preliminary data.</text>
</comment>
<dbReference type="PATRIC" id="fig|1360.114.peg.865"/>
<evidence type="ECO:0000313" key="3">
    <source>
        <dbReference type="Proteomes" id="UP000053719"/>
    </source>
</evidence>
<dbReference type="Proteomes" id="UP000053719">
    <property type="component" value="Unassembled WGS sequence"/>
</dbReference>
<dbReference type="Pfam" id="PF24722">
    <property type="entry name" value="DUF7674"/>
    <property type="match status" value="1"/>
</dbReference>
<name>A0A0V8E4Y3_LACLL</name>
<sequence length="116" mass="13972">MYYYSQAIKLLIDNFYELKEIYDDDEDYYIDLPYIFYESEFVPFIEKEIKENNINKLSSIFNFIEDLYINGDEKLKNLIGVSVIEALCLGPDFNYNMVHPYIGEVTKKEFDRMLNR</sequence>
<evidence type="ECO:0000259" key="1">
    <source>
        <dbReference type="Pfam" id="PF24722"/>
    </source>
</evidence>
<gene>
    <name evidence="2" type="ORF">M20_1343</name>
</gene>
<protein>
    <recommendedName>
        <fullName evidence="1">DUF7674 domain-containing protein</fullName>
    </recommendedName>
</protein>
<dbReference type="AlphaFoldDB" id="A0A0V8E4Y3"/>
<feature type="domain" description="DUF7674" evidence="1">
    <location>
        <begin position="8"/>
        <end position="112"/>
    </location>
</feature>
<reference evidence="3" key="1">
    <citation type="submission" date="2015-10" db="EMBL/GenBank/DDBJ databases">
        <title>Draft Genome Sequences of 11 Lactococcus lactis subspecies cremoris strains.</title>
        <authorList>
            <person name="Wels M."/>
            <person name="Backus L."/>
            <person name="Boekhorst J."/>
            <person name="Dijkstra A."/>
            <person name="Beerthuizen M."/>
            <person name="Kelly W."/>
            <person name="Siezen R."/>
            <person name="Bachmann H."/>
            <person name="Van Hijum S."/>
        </authorList>
    </citation>
    <scope>NUCLEOTIDE SEQUENCE [LARGE SCALE GENOMIC DNA]</scope>
    <source>
        <strain evidence="3">M20</strain>
    </source>
</reference>
<evidence type="ECO:0000313" key="2">
    <source>
        <dbReference type="EMBL" id="KSU20713.1"/>
    </source>
</evidence>
<dbReference type="InterPro" id="IPR056091">
    <property type="entry name" value="DUF7674"/>
</dbReference>
<proteinExistence type="predicted"/>
<accession>A0A0V8E4Y3</accession>